<dbReference type="Pfam" id="PF13899">
    <property type="entry name" value="Thioredoxin_7"/>
    <property type="match status" value="1"/>
</dbReference>
<dbReference type="GO" id="GO:0016020">
    <property type="term" value="C:membrane"/>
    <property type="evidence" value="ECO:0007669"/>
    <property type="project" value="UniProtKB-SubCell"/>
</dbReference>
<organism evidence="8 9">
    <name type="scientific">Lujinxingia vulgaris</name>
    <dbReference type="NCBI Taxonomy" id="2600176"/>
    <lineage>
        <taxon>Bacteria</taxon>
        <taxon>Deltaproteobacteria</taxon>
        <taxon>Bradymonadales</taxon>
        <taxon>Lujinxingiaceae</taxon>
        <taxon>Lujinxingia</taxon>
    </lineage>
</organism>
<evidence type="ECO:0000256" key="1">
    <source>
        <dbReference type="ARBA" id="ARBA00004141"/>
    </source>
</evidence>
<evidence type="ECO:0000313" key="9">
    <source>
        <dbReference type="Proteomes" id="UP000321046"/>
    </source>
</evidence>
<feature type="domain" description="Thiol:disulfide interchange protein DsbD N-terminal" evidence="7">
    <location>
        <begin position="84"/>
        <end position="196"/>
    </location>
</feature>
<dbReference type="Proteomes" id="UP000321046">
    <property type="component" value="Unassembled WGS sequence"/>
</dbReference>
<dbReference type="GO" id="GO:0045454">
    <property type="term" value="P:cell redox homeostasis"/>
    <property type="evidence" value="ECO:0007669"/>
    <property type="project" value="TreeGrafter"/>
</dbReference>
<dbReference type="InterPro" id="IPR036249">
    <property type="entry name" value="Thioredoxin-like_sf"/>
</dbReference>
<dbReference type="PANTHER" id="PTHR32234:SF3">
    <property type="entry name" value="SUPPRESSION OF COPPER SENSITIVITY PROTEIN"/>
    <property type="match status" value="1"/>
</dbReference>
<feature type="transmembrane region" description="Helical" evidence="5">
    <location>
        <begin position="383"/>
        <end position="413"/>
    </location>
</feature>
<dbReference type="InterPro" id="IPR028250">
    <property type="entry name" value="DsbDN"/>
</dbReference>
<proteinExistence type="predicted"/>
<feature type="transmembrane region" description="Helical" evidence="5">
    <location>
        <begin position="638"/>
        <end position="656"/>
    </location>
</feature>
<evidence type="ECO:0000256" key="5">
    <source>
        <dbReference type="SAM" id="Phobius"/>
    </source>
</evidence>
<dbReference type="Pfam" id="PF02683">
    <property type="entry name" value="DsbD_TM"/>
    <property type="match status" value="1"/>
</dbReference>
<name>A0A5C6XSC9_9DELT</name>
<dbReference type="RefSeq" id="WP_146972467.1">
    <property type="nucleotide sequence ID" value="NZ_VOSL01000013.1"/>
</dbReference>
<keyword evidence="4 5" id="KW-0472">Membrane</keyword>
<evidence type="ECO:0000256" key="3">
    <source>
        <dbReference type="ARBA" id="ARBA00022989"/>
    </source>
</evidence>
<dbReference type="GO" id="GO:0017004">
    <property type="term" value="P:cytochrome complex assembly"/>
    <property type="evidence" value="ECO:0007669"/>
    <property type="project" value="InterPro"/>
</dbReference>
<dbReference type="CDD" id="cd02953">
    <property type="entry name" value="DsbDgamma"/>
    <property type="match status" value="1"/>
</dbReference>
<evidence type="ECO:0000256" key="2">
    <source>
        <dbReference type="ARBA" id="ARBA00022692"/>
    </source>
</evidence>
<feature type="transmembrane region" description="Helical" evidence="5">
    <location>
        <begin position="425"/>
        <end position="448"/>
    </location>
</feature>
<dbReference type="EMBL" id="VOSL01000013">
    <property type="protein sequence ID" value="TXD42783.1"/>
    <property type="molecule type" value="Genomic_DNA"/>
</dbReference>
<feature type="domain" description="Cytochrome C biogenesis protein transmembrane" evidence="6">
    <location>
        <begin position="385"/>
        <end position="597"/>
    </location>
</feature>
<evidence type="ECO:0000313" key="8">
    <source>
        <dbReference type="EMBL" id="TXD42783.1"/>
    </source>
</evidence>
<evidence type="ECO:0000259" key="6">
    <source>
        <dbReference type="Pfam" id="PF02683"/>
    </source>
</evidence>
<dbReference type="OrthoDB" id="9811036at2"/>
<evidence type="ECO:0000259" key="7">
    <source>
        <dbReference type="Pfam" id="PF11412"/>
    </source>
</evidence>
<feature type="transmembrane region" description="Helical" evidence="5">
    <location>
        <begin position="576"/>
        <end position="600"/>
    </location>
</feature>
<dbReference type="InterPro" id="IPR003834">
    <property type="entry name" value="Cyt_c_assmbl_TM_dom"/>
</dbReference>
<dbReference type="InterPro" id="IPR035671">
    <property type="entry name" value="DsbD_gamma"/>
</dbReference>
<dbReference type="GO" id="GO:0015035">
    <property type="term" value="F:protein-disulfide reductase activity"/>
    <property type="evidence" value="ECO:0007669"/>
    <property type="project" value="TreeGrafter"/>
</dbReference>
<reference evidence="8 9" key="1">
    <citation type="submission" date="2019-08" db="EMBL/GenBank/DDBJ databases">
        <title>Bradymonadales sp. TMQ2.</title>
        <authorList>
            <person name="Liang Q."/>
        </authorList>
    </citation>
    <scope>NUCLEOTIDE SEQUENCE [LARGE SCALE GENOMIC DNA]</scope>
    <source>
        <strain evidence="8 9">TMQ2</strain>
    </source>
</reference>
<feature type="transmembrane region" description="Helical" evidence="5">
    <location>
        <begin position="513"/>
        <end position="535"/>
    </location>
</feature>
<feature type="transmembrane region" description="Helical" evidence="5">
    <location>
        <begin position="606"/>
        <end position="626"/>
    </location>
</feature>
<protein>
    <submittedName>
        <fullName evidence="8">DUF255 domain-containing protein</fullName>
    </submittedName>
</protein>
<keyword evidence="3 5" id="KW-1133">Transmembrane helix</keyword>
<keyword evidence="2 5" id="KW-0812">Transmembrane</keyword>
<comment type="caution">
    <text evidence="8">The sequence shown here is derived from an EMBL/GenBank/DDBJ whole genome shotgun (WGS) entry which is preliminary data.</text>
</comment>
<dbReference type="SUPFAM" id="SSF52833">
    <property type="entry name" value="Thioredoxin-like"/>
    <property type="match status" value="1"/>
</dbReference>
<dbReference type="Gene3D" id="3.40.30.10">
    <property type="entry name" value="Glutaredoxin"/>
    <property type="match status" value="1"/>
</dbReference>
<feature type="transmembrane region" description="Helical" evidence="5">
    <location>
        <begin position="541"/>
        <end position="564"/>
    </location>
</feature>
<gene>
    <name evidence="8" type="ORF">FRC96_02540</name>
</gene>
<dbReference type="PANTHER" id="PTHR32234">
    <property type="entry name" value="THIOL:DISULFIDE INTERCHANGE PROTEIN DSBD"/>
    <property type="match status" value="1"/>
</dbReference>
<comment type="subcellular location">
    <subcellularLocation>
        <location evidence="1">Membrane</location>
        <topology evidence="1">Multi-pass membrane protein</topology>
    </subcellularLocation>
</comment>
<dbReference type="Pfam" id="PF11412">
    <property type="entry name" value="DsbD_N"/>
    <property type="match status" value="1"/>
</dbReference>
<sequence length="793" mass="84714">MGRLLRVHERRPSRAVTSLSSSASTRLSPLLAILAALAALTIVAAPLQISAQELDVPEGAYAEDAFDEGDPRVEKRLILDHTTASPGQTITAGVQFKMDPKWHIYWRNSGQGGMSTEASLTASAGQISELRWPAPTVYHEAGGEIITFGYGDDVLVYWEVALPDDLQPGDEVELKANVDYLVCKVDCIPGRAELTRTITPGEAPEPADATVVALFEEARSATPQPTSRRKLNASLRYSKAPIAPGEDFRAELAIIGCETPDAPDCLNLGPPPERPADAFVFDTLPQSRLEVARVSPHPTAHSGWFIELQGRTSSDTPSGDQRLSGVLKLIDAAGQPLPTFVDFLFPRTESAEAQAMLLGAGAPTDLNPGPTSPASPTDNAPSIFAILLLAFAGGALLNLMPCVFPVLAIKVFSFVKLANEERQSVYVHGAAYTAGIVTSMMALAGVVIALQQIGTQVGWGFQFQEPRFIAVVGAVLVIFALNLFGVFEVTLNPGRLQNLADAPGGARRSFGEGVLAVVLATPCSAPFLGTAVGFALASSPFVIALIFMTLGLGLAAPFVALTLIPNTARFLPRPGPWMLVFKQFLGFALLGTVIWLLWLIGQMSGAMAQTAQLIFLLSCALAAWIWGQVQFGSTTKRLLGGLAALAIIALSAWQTLTLTADAPPPESTASQASSTNAEGIAWIPWSEEAVQAELAAGRPVFIDFTATWCITCQVNKRNVLETPEVIAAVEEHNVAMVIADWTRRDDRIRAKLAEFGKAGVPMYLLYHPDSPEDPRVLPELLTRQMVIDAFAAP</sequence>
<feature type="transmembrane region" description="Helical" evidence="5">
    <location>
        <begin position="468"/>
        <end position="492"/>
    </location>
</feature>
<dbReference type="AlphaFoldDB" id="A0A5C6XSC9"/>
<accession>A0A5C6XSC9</accession>
<evidence type="ECO:0000256" key="4">
    <source>
        <dbReference type="ARBA" id="ARBA00023136"/>
    </source>
</evidence>